<feature type="transmembrane region" description="Helical" evidence="3">
    <location>
        <begin position="711"/>
        <end position="733"/>
    </location>
</feature>
<keyword evidence="1" id="KW-0328">Glycosyltransferase</keyword>
<protein>
    <submittedName>
        <fullName evidence="8">Glucoamylase family protein</fullName>
    </submittedName>
</protein>
<sequence>MWARIERIGDWLKEAMAAAAVAEPAVSSAAEWLLDNGYQVQRAVLQIEQDMPAGFYRKLKMIAAGPEQGEPRVLIVAHDLLYATHFQIGRESVLAYLEGYQRNDPLDIAEIWALPAALRIACLELLIAGFARAFPAVPAPISVSATCRKYLGFYEPVECIARSIANLGIISNISWSDVFDAASHVERVLARDAANAYAAMDFETRDTYRRAIERIAEQSGNNEVTVAENAVLRSGASGELPASHVGYWLVGAGRQQFAKELGARQTPGRRLLALLAGHPGSAYFAALLLCGLAGLALPSLFLAVNRASELQWAAGLAFSVLPATVLSVTLINWLVTNLVAPKRLPKLDFSQGIAPAWPTLVVMPVIVGEPAQIGGLLARLEAHSLANPEARGFVLLSDPSDAASERKPEDDAVEAALRQGIDRLNRKYAAQEGGPGFCLLHRSRQYNAAQGCWMAWERKRGKLEEFNRYLQTGDSRAFSLTAGPLERLSGARFVVTADADTRLPPGTVARMAGTLAHPLNRPIFAASGRVVSGYTILQPRVEIAPHGADSLFARLFGGDTAIDIYSRAVSDVYQDLVGTGNFVGKGIYDIAGFTRSLEGRIPENYLLSHDLWEGLHGRSGLASDIIVYESFPSSYGEYVRRWHRWVRGDWQLLPWLFPWVPGPGGRRLKNRLTLFDRLRIWDNMRRSLVPASVLLLMVSGWFLLPGSPLCWTILALLVPGAWLFTDLVTGLARGRRRGVISSTFHRTGEHLGRWLLQIAFLPSDAATAMHAMAVTLWRIGRRRHMLEWTSAADVERKLVKSTHRAAQWRISSASSVFALGLLVAFFAFDGHGFGAAAPLLCLWLIAPEIAVATGAPRPRPVSQLDDAARIFLRRTARRSWLFFETFVRPEDNWLPPDNHQMEPVEATAHRTSPTNIGMMALSMVCAWRLGHISAQELHTRSEAMFSSLLRLERWHGHFLNWYDTLSLAPLEPRYVSTVDSGNLAVSMIVLAQGCRLAADRPVFSAARWEGLEDCLALLGELLELGSHDCSALTSFTAEIRLARSEPDRWPWIAARGLEEIARLRADLVRSTGELAVHSGDRLRQLRIWIERSEHHLIACQRDLEDYLPWLGVQTLAPPEAKGFAERMAQCLSPYAPISDCAHLARAAKAVERAFAAVPYSEEVRVWMARLGHVTRRALARWRRLERALKASAAKAAALAQEMEFAPLYDPRRKLFHIGYDLSAQRIDPHYYDLLASEARLASYFAIAKQDVPPEHWFHLGRPIVKHPGALALVSWNGSMFEYLMPALFLRSDPETLLGESERSAVASQQKYAARRDVPWGISESGFASAGSDGILRYRAFGVPELGLRRGLNEDLVISPYATALALAADPQGAAANLKRLKACGAVGPFGFFEALDYTAARCGEGGKPLAVQSFMAHHQGMIIAAIGNALCDNIFVSLFHGDPRVQTVDLLLNERIPWELPPEIERLDRMVKTPSAGSEMARPEPWEARGHPEQACHLLGNGRLSLRLGGDGSGDLRWKGLALTRPAAIDQDIGHFFYCRDHDSAVAWSPTRMPLGRGADHTIYHAHKVEFRKEAEGIAAVLDVLVAPSEDVEIRRLRLVNTTGRTRRIELVSHAEIALAPAAEWLRHPAFARLFVEAETHDELHALLFALRARAPGAAAPVLVQRLVMSDEGVRLRGWEVSRPKSRPRLANSRDFPRCSEGAGPRGKYPLDPAAVFDIDMELPPHGEAQLAIVTTVASSREEALDLSRRYGSLGALDWAEQDAAARSTRDLHALGLRPGRLVEVQALFAALAGPPMPRAASGESGQRDDLWALGISGDNPLLLVELDEEFAAEELRFILAAQRFWRWRGFEIDLALLHPGISGYFEPLRDRILEVVRQAGSDDLIGTRSGIHILAREYIEERRLRVLRDAAGAAIQGDGGAWAAQVGRHPSQDEVGPSFVPTGRKADFEPLAPAETGELEFANGLGGFTPCGDYRIALGPMQTTPAPWANVLANPGFGSIVTEAGPGFTFAGNSGENRLTQWHNDPLADRQGEALYLRDEETGQIWSVTPLPAGRDGRCLVEHGLGQSRWHRRDRGLDQTLCCFVAPEDPVKIFRLKLTDCSGTARRITATCFADWMLGAVAGEPAMLRKCTYRPELRAILATNHWQSDFSGQIAFLAAGAPPHSLTTSRRAFLGVPADWQCPLGLMNWDLGNHPENAGADAIAALQLHLNVPAHGQCEIVFLLGEADSEEQVADIIGRWQSAPQIDAGVDRLAQTWAAHCAVEASTPDPAFDLMVNRWLPYQTLSSRLWGRAGYYQASGAFGFRDQLQDVLGLLWSDPGLARRQILRAAAHQFAQGDVLHWWHPPGGRGVRTRCSDDLLWLPYAVARYVHSTGDVALLAEEVPFLDAPELGADEHDRFAQFPVGEKATVHEHCLRAFERAWRLGDHGLPLIGDGDWNDGMNRVGSGGRGESVWLGWFMAATIRDFARLGCEGDHKDFAVTWLARAEALTAAIERDGWDGQWYIRAIDDQGRSWGGRSSEECRIDSLAQSWAVMAGGGDPDRAKLALESAFHDLVRPEDDIVRLLYPPFQTTARDPGYIKAYPPGIRENGGQYSHAAAWLGIAAAMVGDGARAKAVFDRINPINHSCARHSAQKYAIEPYVVAGDIGGGEENPGRGGWSWYTGAAAWTWRLAAEHILGLGLEGGRLKLAPCLPPDWPGFSARLRGEGVIEVTVLRGEVAGLTVDGENHAASTIPFPGQGLIRKVTLVIAASG</sequence>
<evidence type="ECO:0000256" key="2">
    <source>
        <dbReference type="ARBA" id="ARBA00022679"/>
    </source>
</evidence>
<proteinExistence type="predicted"/>
<feature type="domain" description="Glycosyl hydrolase 94 catalytic" evidence="7">
    <location>
        <begin position="2264"/>
        <end position="2679"/>
    </location>
</feature>
<feature type="domain" description="Glycoamylase-like" evidence="5">
    <location>
        <begin position="1230"/>
        <end position="1440"/>
    </location>
</feature>
<dbReference type="InterPro" id="IPR001173">
    <property type="entry name" value="Glyco_trans_2-like"/>
</dbReference>
<feature type="domain" description="Glycosyltransferase 2-like" evidence="6">
    <location>
        <begin position="494"/>
        <end position="719"/>
    </location>
</feature>
<dbReference type="SUPFAM" id="SSF48208">
    <property type="entry name" value="Six-hairpin glycosidases"/>
    <property type="match status" value="1"/>
</dbReference>
<dbReference type="PANTHER" id="PTHR37469:SF2">
    <property type="entry name" value="CELLOBIONIC ACID PHOSPHORYLASE"/>
    <property type="match status" value="1"/>
</dbReference>
<evidence type="ECO:0000256" key="1">
    <source>
        <dbReference type="ARBA" id="ARBA00022676"/>
    </source>
</evidence>
<evidence type="ECO:0000313" key="8">
    <source>
        <dbReference type="EMBL" id="WCT78597.1"/>
    </source>
</evidence>
<gene>
    <name evidence="8" type="ORF">PQ457_06450</name>
</gene>
<dbReference type="InterPro" id="IPR010383">
    <property type="entry name" value="Glyco_hydrolase_94_b-supersand"/>
</dbReference>
<dbReference type="InterPro" id="IPR033432">
    <property type="entry name" value="GH94_catalytic"/>
</dbReference>
<dbReference type="InterPro" id="IPR037824">
    <property type="entry name" value="GH94N_2_NdvB"/>
</dbReference>
<feature type="transmembrane region" description="Helical" evidence="3">
    <location>
        <begin position="282"/>
        <end position="304"/>
    </location>
</feature>
<dbReference type="SUPFAM" id="SSF53448">
    <property type="entry name" value="Nucleotide-diphospho-sugar transferases"/>
    <property type="match status" value="1"/>
</dbReference>
<dbReference type="EMBL" id="CP117417">
    <property type="protein sequence ID" value="WCT78597.1"/>
    <property type="molecule type" value="Genomic_DNA"/>
</dbReference>
<evidence type="ECO:0000259" key="5">
    <source>
        <dbReference type="Pfam" id="PF10091"/>
    </source>
</evidence>
<feature type="transmembrane region" description="Helical" evidence="3">
    <location>
        <begin position="310"/>
        <end position="335"/>
    </location>
</feature>
<evidence type="ECO:0000256" key="3">
    <source>
        <dbReference type="SAM" id="Phobius"/>
    </source>
</evidence>
<organism evidence="8 9">
    <name type="scientific">Novosphingobium humi</name>
    <dbReference type="NCBI Taxonomy" id="2282397"/>
    <lineage>
        <taxon>Bacteria</taxon>
        <taxon>Pseudomonadati</taxon>
        <taxon>Pseudomonadota</taxon>
        <taxon>Alphaproteobacteria</taxon>
        <taxon>Sphingomonadales</taxon>
        <taxon>Sphingomonadaceae</taxon>
        <taxon>Novosphingobium</taxon>
    </lineage>
</organism>
<feature type="domain" description="Glycosyl hydrolase 94 supersandwich" evidence="4">
    <location>
        <begin position="1491"/>
        <end position="1752"/>
    </location>
</feature>
<name>A0ABY7U136_9SPHN</name>
<dbReference type="InterPro" id="IPR029044">
    <property type="entry name" value="Nucleotide-diphossugar_trans"/>
</dbReference>
<dbReference type="Proteomes" id="UP001218231">
    <property type="component" value="Chromosome"/>
</dbReference>
<keyword evidence="3" id="KW-1133">Transmembrane helix</keyword>
<evidence type="ECO:0000259" key="7">
    <source>
        <dbReference type="Pfam" id="PF17167"/>
    </source>
</evidence>
<dbReference type="InterPro" id="IPR012341">
    <property type="entry name" value="6hp_glycosidase-like_sf"/>
</dbReference>
<dbReference type="CDD" id="cd11756">
    <property type="entry name" value="GH94N_ChvB_NdvB_1_like"/>
    <property type="match status" value="1"/>
</dbReference>
<dbReference type="Pfam" id="PF17167">
    <property type="entry name" value="Glyco_hydro_94"/>
    <property type="match status" value="1"/>
</dbReference>
<dbReference type="InterPro" id="IPR008928">
    <property type="entry name" value="6-hairpin_glycosidase_sf"/>
</dbReference>
<dbReference type="SMART" id="SM01068">
    <property type="entry name" value="CBM_X"/>
    <property type="match status" value="1"/>
</dbReference>
<keyword evidence="3" id="KW-0472">Membrane</keyword>
<dbReference type="InterPro" id="IPR011013">
    <property type="entry name" value="Gal_mutarotase_sf_dom"/>
</dbReference>
<feature type="transmembrane region" description="Helical" evidence="3">
    <location>
        <begin position="687"/>
        <end position="705"/>
    </location>
</feature>
<evidence type="ECO:0000313" key="9">
    <source>
        <dbReference type="Proteomes" id="UP001218231"/>
    </source>
</evidence>
<feature type="transmembrane region" description="Helical" evidence="3">
    <location>
        <begin position="808"/>
        <end position="828"/>
    </location>
</feature>
<dbReference type="Gene3D" id="2.60.420.10">
    <property type="entry name" value="Maltose phosphorylase, domain 3"/>
    <property type="match status" value="1"/>
</dbReference>
<keyword evidence="3" id="KW-0812">Transmembrane</keyword>
<dbReference type="Gene3D" id="1.50.10.10">
    <property type="match status" value="1"/>
</dbReference>
<dbReference type="PANTHER" id="PTHR37469">
    <property type="entry name" value="CELLOBIONIC ACID PHOSPHORYLASE-RELATED"/>
    <property type="match status" value="1"/>
</dbReference>
<dbReference type="Pfam" id="PF13632">
    <property type="entry name" value="Glyco_trans_2_3"/>
    <property type="match status" value="1"/>
</dbReference>
<evidence type="ECO:0000259" key="6">
    <source>
        <dbReference type="Pfam" id="PF13632"/>
    </source>
</evidence>
<dbReference type="Pfam" id="PF10091">
    <property type="entry name" value="Glycoamylase"/>
    <property type="match status" value="1"/>
</dbReference>
<dbReference type="InterPro" id="IPR052047">
    <property type="entry name" value="GH94_Enzymes"/>
</dbReference>
<dbReference type="Pfam" id="PF06165">
    <property type="entry name" value="GH94_b-supersand"/>
    <property type="match status" value="2"/>
</dbReference>
<evidence type="ECO:0000259" key="4">
    <source>
        <dbReference type="Pfam" id="PF06165"/>
    </source>
</evidence>
<feature type="domain" description="Glycosyl hydrolase 94 supersandwich" evidence="4">
    <location>
        <begin position="1974"/>
        <end position="2243"/>
    </location>
</feature>
<dbReference type="InterPro" id="IPR037018">
    <property type="entry name" value="GH65_N"/>
</dbReference>
<keyword evidence="2" id="KW-0808">Transferase</keyword>
<dbReference type="RefSeq" id="WP_273618907.1">
    <property type="nucleotide sequence ID" value="NZ_CP117417.1"/>
</dbReference>
<dbReference type="Gene3D" id="1.50.10.140">
    <property type="match status" value="2"/>
</dbReference>
<reference evidence="8 9" key="1">
    <citation type="submission" date="2023-02" db="EMBL/GenBank/DDBJ databases">
        <title>Genome sequence of Novosphingobium humi KACC 19094.</title>
        <authorList>
            <person name="Kim S."/>
            <person name="Heo J."/>
            <person name="Kwon S.-W."/>
        </authorList>
    </citation>
    <scope>NUCLEOTIDE SEQUENCE [LARGE SCALE GENOMIC DNA]</scope>
    <source>
        <strain evidence="8 9">KACC 19094</strain>
    </source>
</reference>
<dbReference type="Gene3D" id="2.70.98.40">
    <property type="entry name" value="Glycoside hydrolase, family 65, N-terminal domain"/>
    <property type="match status" value="2"/>
</dbReference>
<dbReference type="SUPFAM" id="SSF74650">
    <property type="entry name" value="Galactose mutarotase-like"/>
    <property type="match status" value="2"/>
</dbReference>
<accession>A0ABY7U136</accession>
<dbReference type="InterPro" id="IPR019282">
    <property type="entry name" value="Glycoamylase-like_cons_dom"/>
</dbReference>
<keyword evidence="9" id="KW-1185">Reference proteome</keyword>